<accession>A0A4C1Z462</accession>
<dbReference type="Proteomes" id="UP000299102">
    <property type="component" value="Unassembled WGS sequence"/>
</dbReference>
<reference evidence="1 2" key="1">
    <citation type="journal article" date="2019" name="Commun. Biol.">
        <title>The bagworm genome reveals a unique fibroin gene that provides high tensile strength.</title>
        <authorList>
            <person name="Kono N."/>
            <person name="Nakamura H."/>
            <person name="Ohtoshi R."/>
            <person name="Tomita M."/>
            <person name="Numata K."/>
            <person name="Arakawa K."/>
        </authorList>
    </citation>
    <scope>NUCLEOTIDE SEQUENCE [LARGE SCALE GENOMIC DNA]</scope>
</reference>
<comment type="caution">
    <text evidence="1">The sequence shown here is derived from an EMBL/GenBank/DDBJ whole genome shotgun (WGS) entry which is preliminary data.</text>
</comment>
<protein>
    <submittedName>
        <fullName evidence="1">Uncharacterized protein</fullName>
    </submittedName>
</protein>
<dbReference type="EMBL" id="BGZK01001626">
    <property type="protein sequence ID" value="GBP83571.1"/>
    <property type="molecule type" value="Genomic_DNA"/>
</dbReference>
<keyword evidence="2" id="KW-1185">Reference proteome</keyword>
<organism evidence="1 2">
    <name type="scientific">Eumeta variegata</name>
    <name type="common">Bagworm moth</name>
    <name type="synonym">Eumeta japonica</name>
    <dbReference type="NCBI Taxonomy" id="151549"/>
    <lineage>
        <taxon>Eukaryota</taxon>
        <taxon>Metazoa</taxon>
        <taxon>Ecdysozoa</taxon>
        <taxon>Arthropoda</taxon>
        <taxon>Hexapoda</taxon>
        <taxon>Insecta</taxon>
        <taxon>Pterygota</taxon>
        <taxon>Neoptera</taxon>
        <taxon>Endopterygota</taxon>
        <taxon>Lepidoptera</taxon>
        <taxon>Glossata</taxon>
        <taxon>Ditrysia</taxon>
        <taxon>Tineoidea</taxon>
        <taxon>Psychidae</taxon>
        <taxon>Oiketicinae</taxon>
        <taxon>Eumeta</taxon>
    </lineage>
</organism>
<dbReference type="AlphaFoldDB" id="A0A4C1Z462"/>
<proteinExistence type="predicted"/>
<name>A0A4C1Z462_EUMVA</name>
<sequence>MTLITKYLKFFARLITERTDESRVAPHAACAHPMTRREELGCEAAAGGERTRLSFRTAHGGESDFGGRGQTDLFVFCSSPRAKEMGKEEKNPLWAVRAPAHGLKTS</sequence>
<evidence type="ECO:0000313" key="2">
    <source>
        <dbReference type="Proteomes" id="UP000299102"/>
    </source>
</evidence>
<evidence type="ECO:0000313" key="1">
    <source>
        <dbReference type="EMBL" id="GBP83571.1"/>
    </source>
</evidence>
<gene>
    <name evidence="1" type="ORF">EVAR_65659_1</name>
</gene>